<evidence type="ECO:0000256" key="3">
    <source>
        <dbReference type="ARBA" id="ARBA00022729"/>
    </source>
</evidence>
<keyword evidence="6" id="KW-0472">Membrane</keyword>
<evidence type="ECO:0000256" key="12">
    <source>
        <dbReference type="SAM" id="SignalP"/>
    </source>
</evidence>
<feature type="disulfide bond" evidence="10">
    <location>
        <begin position="292"/>
        <end position="310"/>
    </location>
</feature>
<feature type="disulfide bond" evidence="10">
    <location>
        <begin position="173"/>
        <end position="185"/>
    </location>
</feature>
<accession>A0A7I8WZC1</accession>
<keyword evidence="11" id="KW-0175">Coiled coil</keyword>
<dbReference type="InterPro" id="IPR036055">
    <property type="entry name" value="LDL_receptor-like_sf"/>
</dbReference>
<dbReference type="GO" id="GO:0043235">
    <property type="term" value="C:receptor complex"/>
    <property type="evidence" value="ECO:0007669"/>
    <property type="project" value="TreeGrafter"/>
</dbReference>
<dbReference type="Proteomes" id="UP000582659">
    <property type="component" value="Unassembled WGS sequence"/>
</dbReference>
<evidence type="ECO:0000256" key="11">
    <source>
        <dbReference type="SAM" id="Coils"/>
    </source>
</evidence>
<feature type="disulfide bond" evidence="10">
    <location>
        <begin position="180"/>
        <end position="198"/>
    </location>
</feature>
<dbReference type="InterPro" id="IPR023415">
    <property type="entry name" value="LDLR_class-A_CS"/>
</dbReference>
<feature type="disulfide bond" evidence="10">
    <location>
        <begin position="128"/>
        <end position="140"/>
    </location>
</feature>
<sequence>MGPPLLAALSAILALYRVTLNLPDVPFSAELRRPHSVEFNNMATRISTAAKQVFQHEHNFYNVTILQFRYNSVVGTSVIFDLTFTEQNPSVEKILIEAVKKGQFGSLTVSPDGFEVAEHQADSLPKHCVDTAWECDGGRCLPWEKRCDGQLDCADQSDEFLCENQKRSVKHHCDENEFRCRTGQCVPRNVECDRRYDCSDGSDELHCDYFANHPHHQQRAETVRESPQELQAPQESRKDCTDQEFQCPSGICIHYERICDARNDCGDNSDEANCDSDELNLKKKCTQYEYECQNGDCIDIRRKCDRNYDCRDGSDETVCDYFNRVQRPTTPPEVLEEQKRAQEAERRRIHEEHLRRVEEAKRERERLEAIQTNQVKAAEINFDDGGFIIFLT</sequence>
<dbReference type="PROSITE" id="PS50068">
    <property type="entry name" value="LDLRA_2"/>
    <property type="match status" value="4"/>
</dbReference>
<dbReference type="OrthoDB" id="9990982at2759"/>
<keyword evidence="4" id="KW-0677">Repeat</keyword>
<dbReference type="EMBL" id="CAJFCV020000002">
    <property type="protein sequence ID" value="CAG9102599.1"/>
    <property type="molecule type" value="Genomic_DNA"/>
</dbReference>
<dbReference type="GO" id="GO:0005041">
    <property type="term" value="F:low-density lipoprotein particle receptor activity"/>
    <property type="evidence" value="ECO:0007669"/>
    <property type="project" value="TreeGrafter"/>
</dbReference>
<evidence type="ECO:0000256" key="8">
    <source>
        <dbReference type="ARBA" id="ARBA00023170"/>
    </source>
</evidence>
<feature type="disulfide bond" evidence="10">
    <location>
        <begin position="285"/>
        <end position="297"/>
    </location>
</feature>
<keyword evidence="5" id="KW-1133">Transmembrane helix</keyword>
<evidence type="ECO:0000259" key="13">
    <source>
        <dbReference type="PROSITE" id="PS50024"/>
    </source>
</evidence>
<evidence type="ECO:0000256" key="9">
    <source>
        <dbReference type="ARBA" id="ARBA00023180"/>
    </source>
</evidence>
<dbReference type="PANTHER" id="PTHR22722">
    <property type="entry name" value="LOW-DENSITY LIPOPROTEIN RECEPTOR-RELATED PROTEIN 2-RELATED"/>
    <property type="match status" value="1"/>
</dbReference>
<dbReference type="Gene3D" id="3.30.70.960">
    <property type="entry name" value="SEA domain"/>
    <property type="match status" value="1"/>
</dbReference>
<dbReference type="EMBL" id="CAJFDI010000002">
    <property type="protein sequence ID" value="CAD5218061.1"/>
    <property type="molecule type" value="Genomic_DNA"/>
</dbReference>
<dbReference type="SUPFAM" id="SSF82671">
    <property type="entry name" value="SEA domain"/>
    <property type="match status" value="1"/>
</dbReference>
<feature type="disulfide bond" evidence="10">
    <location>
        <begin position="240"/>
        <end position="252"/>
    </location>
</feature>
<keyword evidence="8" id="KW-0675">Receptor</keyword>
<feature type="disulfide bond" evidence="10">
    <location>
        <begin position="192"/>
        <end position="207"/>
    </location>
</feature>
<evidence type="ECO:0000256" key="4">
    <source>
        <dbReference type="ARBA" id="ARBA00022737"/>
    </source>
</evidence>
<dbReference type="InterPro" id="IPR036364">
    <property type="entry name" value="SEA_dom_sf"/>
</dbReference>
<feature type="disulfide bond" evidence="10">
    <location>
        <begin position="304"/>
        <end position="319"/>
    </location>
</feature>
<feature type="disulfide bond" evidence="10">
    <location>
        <begin position="147"/>
        <end position="162"/>
    </location>
</feature>
<comment type="caution">
    <text evidence="14">The sequence shown here is derived from an EMBL/GenBank/DDBJ whole genome shotgun (WGS) entry which is preliminary data.</text>
</comment>
<feature type="signal peptide" evidence="12">
    <location>
        <begin position="1"/>
        <end position="21"/>
    </location>
</feature>
<keyword evidence="9" id="KW-0325">Glycoprotein</keyword>
<dbReference type="FunFam" id="4.10.400.10:FF:000034">
    <property type="entry name" value="Low-density lipoprotein receptor-related protein 2"/>
    <property type="match status" value="1"/>
</dbReference>
<dbReference type="InterPro" id="IPR000082">
    <property type="entry name" value="SEA_dom"/>
</dbReference>
<evidence type="ECO:0000313" key="15">
    <source>
        <dbReference type="Proteomes" id="UP000659654"/>
    </source>
</evidence>
<dbReference type="Gene3D" id="4.10.400.10">
    <property type="entry name" value="Low-density Lipoprotein Receptor"/>
    <property type="match status" value="4"/>
</dbReference>
<evidence type="ECO:0000256" key="2">
    <source>
        <dbReference type="ARBA" id="ARBA00022692"/>
    </source>
</evidence>
<comment type="subcellular location">
    <subcellularLocation>
        <location evidence="1">Membrane</location>
        <topology evidence="1">Single-pass membrane protein</topology>
    </subcellularLocation>
</comment>
<evidence type="ECO:0000256" key="5">
    <source>
        <dbReference type="ARBA" id="ARBA00022989"/>
    </source>
</evidence>
<gene>
    <name evidence="14" type="ORF">BXYJ_LOCUS5454</name>
</gene>
<keyword evidence="7 10" id="KW-1015">Disulfide bond</keyword>
<dbReference type="CDD" id="cd00112">
    <property type="entry name" value="LDLa"/>
    <property type="match status" value="4"/>
</dbReference>
<proteinExistence type="predicted"/>
<feature type="disulfide bond" evidence="10">
    <location>
        <begin position="247"/>
        <end position="265"/>
    </location>
</feature>
<feature type="chain" id="PRO_5035384937" evidence="12">
    <location>
        <begin position="22"/>
        <end position="392"/>
    </location>
</feature>
<dbReference type="InterPro" id="IPR002172">
    <property type="entry name" value="LDrepeatLR_classA_rpt"/>
</dbReference>
<dbReference type="Proteomes" id="UP000659654">
    <property type="component" value="Unassembled WGS sequence"/>
</dbReference>
<keyword evidence="15" id="KW-1185">Reference proteome</keyword>
<organism evidence="14 15">
    <name type="scientific">Bursaphelenchus xylophilus</name>
    <name type="common">Pinewood nematode worm</name>
    <name type="synonym">Aphelenchoides xylophilus</name>
    <dbReference type="NCBI Taxonomy" id="6326"/>
    <lineage>
        <taxon>Eukaryota</taxon>
        <taxon>Metazoa</taxon>
        <taxon>Ecdysozoa</taxon>
        <taxon>Nematoda</taxon>
        <taxon>Chromadorea</taxon>
        <taxon>Rhabditida</taxon>
        <taxon>Tylenchina</taxon>
        <taxon>Tylenchomorpha</taxon>
        <taxon>Aphelenchoidea</taxon>
        <taxon>Aphelenchoididae</taxon>
        <taxon>Bursaphelenchus</taxon>
    </lineage>
</organism>
<dbReference type="Pfam" id="PF00057">
    <property type="entry name" value="Ldl_recept_a"/>
    <property type="match status" value="4"/>
</dbReference>
<dbReference type="FunFam" id="4.10.400.10:FF:000065">
    <property type="entry name" value="Transmembrane protease serine 7"/>
    <property type="match status" value="1"/>
</dbReference>
<keyword evidence="3 12" id="KW-0732">Signal</keyword>
<dbReference type="InterPro" id="IPR051221">
    <property type="entry name" value="LDLR-related"/>
</dbReference>
<evidence type="ECO:0000256" key="6">
    <source>
        <dbReference type="ARBA" id="ARBA00023136"/>
    </source>
</evidence>
<dbReference type="SMART" id="SM00192">
    <property type="entry name" value="LDLa"/>
    <property type="match status" value="4"/>
</dbReference>
<dbReference type="GO" id="GO:0005886">
    <property type="term" value="C:plasma membrane"/>
    <property type="evidence" value="ECO:0007669"/>
    <property type="project" value="TreeGrafter"/>
</dbReference>
<feature type="domain" description="SEA" evidence="13">
    <location>
        <begin position="12"/>
        <end position="121"/>
    </location>
</feature>
<dbReference type="AlphaFoldDB" id="A0A7I8WZC1"/>
<feature type="disulfide bond" evidence="10">
    <location>
        <begin position="259"/>
        <end position="274"/>
    </location>
</feature>
<evidence type="ECO:0000256" key="10">
    <source>
        <dbReference type="PROSITE-ProRule" id="PRU00124"/>
    </source>
</evidence>
<dbReference type="Pfam" id="PF01390">
    <property type="entry name" value="SEA"/>
    <property type="match status" value="1"/>
</dbReference>
<reference evidence="14" key="1">
    <citation type="submission" date="2020-09" db="EMBL/GenBank/DDBJ databases">
        <authorList>
            <person name="Kikuchi T."/>
        </authorList>
    </citation>
    <scope>NUCLEOTIDE SEQUENCE</scope>
    <source>
        <strain evidence="14">Ka4C1</strain>
    </source>
</reference>
<dbReference type="SUPFAM" id="SSF57424">
    <property type="entry name" value="LDL receptor-like module"/>
    <property type="match status" value="4"/>
</dbReference>
<evidence type="ECO:0000256" key="1">
    <source>
        <dbReference type="ARBA" id="ARBA00004167"/>
    </source>
</evidence>
<dbReference type="PROSITE" id="PS50024">
    <property type="entry name" value="SEA"/>
    <property type="match status" value="1"/>
</dbReference>
<dbReference type="PROSITE" id="PS01209">
    <property type="entry name" value="LDLRA_1"/>
    <property type="match status" value="3"/>
</dbReference>
<feature type="disulfide bond" evidence="10">
    <location>
        <begin position="135"/>
        <end position="153"/>
    </location>
</feature>
<dbReference type="PRINTS" id="PR00261">
    <property type="entry name" value="LDLRECEPTOR"/>
</dbReference>
<evidence type="ECO:0000313" key="14">
    <source>
        <dbReference type="EMBL" id="CAD5218061.1"/>
    </source>
</evidence>
<feature type="coiled-coil region" evidence="11">
    <location>
        <begin position="350"/>
        <end position="377"/>
    </location>
</feature>
<name>A0A7I8WZC1_BURXY</name>
<protein>
    <submittedName>
        <fullName evidence="14">(pine wood nematode) hypothetical protein</fullName>
    </submittedName>
</protein>
<dbReference type="PANTHER" id="PTHR22722:SF5">
    <property type="entry name" value="LOW-DENSITY LIPOPROTEIN RECEPTOR-RELATED PROTEIN 1B"/>
    <property type="match status" value="1"/>
</dbReference>
<evidence type="ECO:0000256" key="7">
    <source>
        <dbReference type="ARBA" id="ARBA00023157"/>
    </source>
</evidence>
<keyword evidence="2" id="KW-0812">Transmembrane</keyword>